<evidence type="ECO:0000256" key="2">
    <source>
        <dbReference type="SAM" id="Phobius"/>
    </source>
</evidence>
<evidence type="ECO:0008006" key="5">
    <source>
        <dbReference type="Google" id="ProtNLM"/>
    </source>
</evidence>
<feature type="transmembrane region" description="Helical" evidence="2">
    <location>
        <begin position="193"/>
        <end position="215"/>
    </location>
</feature>
<feature type="region of interest" description="Disordered" evidence="1">
    <location>
        <begin position="329"/>
        <end position="354"/>
    </location>
</feature>
<feature type="transmembrane region" description="Helical" evidence="2">
    <location>
        <begin position="150"/>
        <end position="173"/>
    </location>
</feature>
<feature type="transmembrane region" description="Helical" evidence="2">
    <location>
        <begin position="272"/>
        <end position="293"/>
    </location>
</feature>
<dbReference type="AlphaFoldDB" id="A0A0W0FVP5"/>
<keyword evidence="2" id="KW-1133">Transmembrane helix</keyword>
<evidence type="ECO:0000313" key="3">
    <source>
        <dbReference type="EMBL" id="KTB40282.1"/>
    </source>
</evidence>
<feature type="transmembrane region" description="Helical" evidence="2">
    <location>
        <begin position="26"/>
        <end position="47"/>
    </location>
</feature>
<feature type="compositionally biased region" description="Basic and acidic residues" evidence="1">
    <location>
        <begin position="345"/>
        <end position="354"/>
    </location>
</feature>
<keyword evidence="2" id="KW-0472">Membrane</keyword>
<evidence type="ECO:0000313" key="4">
    <source>
        <dbReference type="Proteomes" id="UP000054988"/>
    </source>
</evidence>
<dbReference type="EMBL" id="LATX01001592">
    <property type="protein sequence ID" value="KTB40282.1"/>
    <property type="molecule type" value="Genomic_DNA"/>
</dbReference>
<organism evidence="3 4">
    <name type="scientific">Moniliophthora roreri</name>
    <name type="common">Frosty pod rot fungus</name>
    <name type="synonym">Monilia roreri</name>
    <dbReference type="NCBI Taxonomy" id="221103"/>
    <lineage>
        <taxon>Eukaryota</taxon>
        <taxon>Fungi</taxon>
        <taxon>Dikarya</taxon>
        <taxon>Basidiomycota</taxon>
        <taxon>Agaricomycotina</taxon>
        <taxon>Agaricomycetes</taxon>
        <taxon>Agaricomycetidae</taxon>
        <taxon>Agaricales</taxon>
        <taxon>Marasmiineae</taxon>
        <taxon>Marasmiaceae</taxon>
        <taxon>Moniliophthora</taxon>
    </lineage>
</organism>
<feature type="transmembrane region" description="Helical" evidence="2">
    <location>
        <begin position="115"/>
        <end position="138"/>
    </location>
</feature>
<sequence length="354" mass="38750">MSRSAEERLAPFLSAKPIIVQPISTFSAMFLVYGLYIALFATCMNVLWKKTSQNNRGLYLGWTISLFTMATVIVIFETIGLLRQSLMAFWTVKSEDYRELIQYLSNDNLKTASSAILLIAAVLINATADSMLIHRCYIIWGSQKRIGIPLVLGCFVVHSVGFASAVMIRISFVNRNNPSSFELLDKASRMSDGYFAANAAINGVITLLTAGRIWYITRRIRATMGQQIDQRYKTIVAIILESGVIYPTVLIIGIILHQVLDPDKMGLAPIDLFPIVTQAAGIAPTLIIVRAGLGKTVEHADEQAVSSMKFGSVSGGTQKSTGILSQIRFRAGGSSNSGDDSDTPSLKDERSRIV</sequence>
<evidence type="ECO:0000256" key="1">
    <source>
        <dbReference type="SAM" id="MobiDB-lite"/>
    </source>
</evidence>
<name>A0A0W0FVP5_MONRR</name>
<proteinExistence type="predicted"/>
<protein>
    <recommendedName>
        <fullName evidence="5">Integral membrane protein</fullName>
    </recommendedName>
</protein>
<feature type="transmembrane region" description="Helical" evidence="2">
    <location>
        <begin position="59"/>
        <end position="82"/>
    </location>
</feature>
<keyword evidence="2" id="KW-0812">Transmembrane</keyword>
<feature type="transmembrane region" description="Helical" evidence="2">
    <location>
        <begin position="235"/>
        <end position="260"/>
    </location>
</feature>
<dbReference type="Proteomes" id="UP000054988">
    <property type="component" value="Unassembled WGS sequence"/>
</dbReference>
<reference evidence="3 4" key="1">
    <citation type="submission" date="2015-12" db="EMBL/GenBank/DDBJ databases">
        <title>Draft genome sequence of Moniliophthora roreri, the causal agent of frosty pod rot of cacao.</title>
        <authorList>
            <person name="Aime M.C."/>
            <person name="Diaz-Valderrama J.R."/>
            <person name="Kijpornyongpan T."/>
            <person name="Phillips-Mora W."/>
        </authorList>
    </citation>
    <scope>NUCLEOTIDE SEQUENCE [LARGE SCALE GENOMIC DNA]</scope>
    <source>
        <strain evidence="3 4">MCA 2952</strain>
    </source>
</reference>
<accession>A0A0W0FVP5</accession>
<gene>
    <name evidence="3" type="ORF">WG66_7134</name>
</gene>
<comment type="caution">
    <text evidence="3">The sequence shown here is derived from an EMBL/GenBank/DDBJ whole genome shotgun (WGS) entry which is preliminary data.</text>
</comment>